<keyword evidence="3 9" id="KW-0813">Transport</keyword>
<dbReference type="Pfam" id="PF25994">
    <property type="entry name" value="HH_AprE"/>
    <property type="match status" value="1"/>
</dbReference>
<dbReference type="Gene3D" id="2.40.50.100">
    <property type="match status" value="1"/>
</dbReference>
<evidence type="ECO:0000259" key="11">
    <source>
        <dbReference type="Pfam" id="PF26002"/>
    </source>
</evidence>
<keyword evidence="5 9" id="KW-0997">Cell inner membrane</keyword>
<evidence type="ECO:0000259" key="10">
    <source>
        <dbReference type="Pfam" id="PF25994"/>
    </source>
</evidence>
<reference evidence="12 13" key="1">
    <citation type="submission" date="2023-08" db="EMBL/GenBank/DDBJ databases">
        <title>genomic of DY56.</title>
        <authorList>
            <person name="Wang Y."/>
        </authorList>
    </citation>
    <scope>NUCLEOTIDE SEQUENCE [LARGE SCALE GENOMIC DNA]</scope>
    <source>
        <strain evidence="12 13">DY56-A-20</strain>
    </source>
</reference>
<proteinExistence type="inferred from homology"/>
<keyword evidence="6 9" id="KW-0812">Transmembrane</keyword>
<comment type="subcellular location">
    <subcellularLocation>
        <location evidence="1 9">Cell inner membrane</location>
        <topology evidence="1 9">Single-pass membrane protein</topology>
    </subcellularLocation>
</comment>
<evidence type="ECO:0000256" key="8">
    <source>
        <dbReference type="ARBA" id="ARBA00023136"/>
    </source>
</evidence>
<evidence type="ECO:0000256" key="4">
    <source>
        <dbReference type="ARBA" id="ARBA00022475"/>
    </source>
</evidence>
<accession>A0ABT9H9F6</accession>
<evidence type="ECO:0000313" key="12">
    <source>
        <dbReference type="EMBL" id="MDP4539954.1"/>
    </source>
</evidence>
<dbReference type="PANTHER" id="PTHR30386:SF26">
    <property type="entry name" value="TRANSPORT PROTEIN COMB"/>
    <property type="match status" value="1"/>
</dbReference>
<dbReference type="PRINTS" id="PR01490">
    <property type="entry name" value="RTXTOXIND"/>
</dbReference>
<evidence type="ECO:0000256" key="2">
    <source>
        <dbReference type="ARBA" id="ARBA00009477"/>
    </source>
</evidence>
<gene>
    <name evidence="12" type="ORF">Q9K01_09985</name>
</gene>
<dbReference type="Proteomes" id="UP001235664">
    <property type="component" value="Unassembled WGS sequence"/>
</dbReference>
<keyword evidence="8 9" id="KW-0472">Membrane</keyword>
<keyword evidence="4 9" id="KW-1003">Cell membrane</keyword>
<comment type="similarity">
    <text evidence="2 9">Belongs to the membrane fusion protein (MFP) (TC 8.A.1) family.</text>
</comment>
<dbReference type="SUPFAM" id="SSF111369">
    <property type="entry name" value="HlyD-like secretion proteins"/>
    <property type="match status" value="1"/>
</dbReference>
<dbReference type="Pfam" id="PF26002">
    <property type="entry name" value="Beta-barrel_AprE"/>
    <property type="match status" value="1"/>
</dbReference>
<dbReference type="EMBL" id="JAVAIL010000003">
    <property type="protein sequence ID" value="MDP4539954.1"/>
    <property type="molecule type" value="Genomic_DNA"/>
</dbReference>
<evidence type="ECO:0000256" key="6">
    <source>
        <dbReference type="ARBA" id="ARBA00022692"/>
    </source>
</evidence>
<comment type="caution">
    <text evidence="12">The sequence shown here is derived from an EMBL/GenBank/DDBJ whole genome shotgun (WGS) entry which is preliminary data.</text>
</comment>
<feature type="domain" description="AprE-like beta-barrel" evidence="11">
    <location>
        <begin position="320"/>
        <end position="408"/>
    </location>
</feature>
<feature type="transmembrane region" description="Helical" evidence="9">
    <location>
        <begin position="21"/>
        <end position="39"/>
    </location>
</feature>
<keyword evidence="13" id="KW-1185">Reference proteome</keyword>
<evidence type="ECO:0000256" key="3">
    <source>
        <dbReference type="ARBA" id="ARBA00022448"/>
    </source>
</evidence>
<dbReference type="Gene3D" id="2.40.30.170">
    <property type="match status" value="1"/>
</dbReference>
<dbReference type="RefSeq" id="WP_305930102.1">
    <property type="nucleotide sequence ID" value="NZ_JAVAIL010000003.1"/>
</dbReference>
<dbReference type="InterPro" id="IPR058781">
    <property type="entry name" value="HH_AprE-like"/>
</dbReference>
<dbReference type="NCBIfam" id="TIGR01843">
    <property type="entry name" value="type_I_hlyD"/>
    <property type="match status" value="1"/>
</dbReference>
<name>A0ABT9H9F6_9SPHN</name>
<dbReference type="PANTHER" id="PTHR30386">
    <property type="entry name" value="MEMBRANE FUSION SUBUNIT OF EMRAB-TOLC MULTIDRUG EFFLUX PUMP"/>
    <property type="match status" value="1"/>
</dbReference>
<protein>
    <recommendedName>
        <fullName evidence="9">Membrane fusion protein (MFP) family protein</fullName>
    </recommendedName>
</protein>
<dbReference type="InterPro" id="IPR058982">
    <property type="entry name" value="Beta-barrel_AprE"/>
</dbReference>
<feature type="domain" description="AprE-like long alpha-helical hairpin" evidence="10">
    <location>
        <begin position="96"/>
        <end position="277"/>
    </location>
</feature>
<evidence type="ECO:0000256" key="9">
    <source>
        <dbReference type="RuleBase" id="RU365093"/>
    </source>
</evidence>
<keyword evidence="7 9" id="KW-1133">Transmembrane helix</keyword>
<organism evidence="12 13">
    <name type="scientific">Qipengyuania benthica</name>
    <dbReference type="NCBI Taxonomy" id="3067651"/>
    <lineage>
        <taxon>Bacteria</taxon>
        <taxon>Pseudomonadati</taxon>
        <taxon>Pseudomonadota</taxon>
        <taxon>Alphaproteobacteria</taxon>
        <taxon>Sphingomonadales</taxon>
        <taxon>Erythrobacteraceae</taxon>
        <taxon>Qipengyuania</taxon>
    </lineage>
</organism>
<dbReference type="InterPro" id="IPR050739">
    <property type="entry name" value="MFP"/>
</dbReference>
<evidence type="ECO:0000256" key="5">
    <source>
        <dbReference type="ARBA" id="ARBA00022519"/>
    </source>
</evidence>
<evidence type="ECO:0000256" key="7">
    <source>
        <dbReference type="ARBA" id="ARBA00022989"/>
    </source>
</evidence>
<evidence type="ECO:0000313" key="13">
    <source>
        <dbReference type="Proteomes" id="UP001235664"/>
    </source>
</evidence>
<sequence length="433" mass="46013">MEHRNLEDLALRVKPRTATTILLWAMVAFVVVFFIWAGFAELERTVRAQGRVVPNSQLQIVSNHEGGIVEAILVEPGEEVDVGQELIRLDPTQTGADLGSGQALVSALQIKSARLEAEVQGRTPVFPAAGDATTAEQVRIERALHASRMADLASLGAGAQARVAQAERSAAEAGAMLEARNAAREARTAEAELLQSLVERGIEPRLTLMQAESAANIASREAAAAAASLARAQAGIAEARASAARVRQEWRALAANELASTQAELAVRRSAMPALTERANRTVVRSPLAGRINRVLVTTIGGSVAPGAPLVEIVPGDENLLVEARVRPQDIAFIHLGQRAKVEVTAYDPSVYGGLEAEVVAISPDAVPDEQSGETFYIVRVRTAENVLRSGANRALPIGPGMVANVSLIGDTRTVLDYLLSPITKLRDSALRE</sequence>
<evidence type="ECO:0000256" key="1">
    <source>
        <dbReference type="ARBA" id="ARBA00004377"/>
    </source>
</evidence>
<dbReference type="InterPro" id="IPR010129">
    <property type="entry name" value="T1SS_HlyD"/>
</dbReference>